<gene>
    <name evidence="2" type="ORF">GCM10017771_84170</name>
</gene>
<dbReference type="AlphaFoldDB" id="A0A919DMX8"/>
<dbReference type="EMBL" id="BNAT01000051">
    <property type="protein sequence ID" value="GHE60926.1"/>
    <property type="molecule type" value="Genomic_DNA"/>
</dbReference>
<dbReference type="Pfam" id="PF04149">
    <property type="entry name" value="DUF397"/>
    <property type="match status" value="1"/>
</dbReference>
<protein>
    <recommendedName>
        <fullName evidence="1">DUF397 domain-containing protein</fullName>
    </recommendedName>
</protein>
<evidence type="ECO:0000313" key="2">
    <source>
        <dbReference type="EMBL" id="GHE60926.1"/>
    </source>
</evidence>
<sequence>MIWLDSCERCPMAEVLVWQKSSFSQDENGANCLEIAAPEANRPLLRESDEPGKVITTTPAGLAALIRNLRHGPVR</sequence>
<evidence type="ECO:0000259" key="1">
    <source>
        <dbReference type="Pfam" id="PF04149"/>
    </source>
</evidence>
<evidence type="ECO:0000313" key="3">
    <source>
        <dbReference type="Proteomes" id="UP000603227"/>
    </source>
</evidence>
<reference evidence="2" key="1">
    <citation type="journal article" date="2014" name="Int. J. Syst. Evol. Microbiol.">
        <title>Complete genome sequence of Corynebacterium casei LMG S-19264T (=DSM 44701T), isolated from a smear-ripened cheese.</title>
        <authorList>
            <consortium name="US DOE Joint Genome Institute (JGI-PGF)"/>
            <person name="Walter F."/>
            <person name="Albersmeier A."/>
            <person name="Kalinowski J."/>
            <person name="Ruckert C."/>
        </authorList>
    </citation>
    <scope>NUCLEOTIDE SEQUENCE</scope>
    <source>
        <strain evidence="2">CGMCC 4.7403</strain>
    </source>
</reference>
<reference evidence="2" key="2">
    <citation type="submission" date="2020-09" db="EMBL/GenBank/DDBJ databases">
        <authorList>
            <person name="Sun Q."/>
            <person name="Zhou Y."/>
        </authorList>
    </citation>
    <scope>NUCLEOTIDE SEQUENCE</scope>
    <source>
        <strain evidence="2">CGMCC 4.7403</strain>
    </source>
</reference>
<organism evidence="2 3">
    <name type="scientific">Streptomyces capitiformicae</name>
    <dbReference type="NCBI Taxonomy" id="2014920"/>
    <lineage>
        <taxon>Bacteria</taxon>
        <taxon>Bacillati</taxon>
        <taxon>Actinomycetota</taxon>
        <taxon>Actinomycetes</taxon>
        <taxon>Kitasatosporales</taxon>
        <taxon>Streptomycetaceae</taxon>
        <taxon>Streptomyces</taxon>
    </lineage>
</organism>
<keyword evidence="3" id="KW-1185">Reference proteome</keyword>
<proteinExistence type="predicted"/>
<dbReference type="InterPro" id="IPR007278">
    <property type="entry name" value="DUF397"/>
</dbReference>
<name>A0A919DMX8_9ACTN</name>
<comment type="caution">
    <text evidence="2">The sequence shown here is derived from an EMBL/GenBank/DDBJ whole genome shotgun (WGS) entry which is preliminary data.</text>
</comment>
<accession>A0A919DMX8</accession>
<dbReference type="Proteomes" id="UP000603227">
    <property type="component" value="Unassembled WGS sequence"/>
</dbReference>
<feature type="domain" description="DUF397" evidence="1">
    <location>
        <begin position="16"/>
        <end position="70"/>
    </location>
</feature>